<evidence type="ECO:0000256" key="1">
    <source>
        <dbReference type="SAM" id="MobiDB-lite"/>
    </source>
</evidence>
<name>A0A9I9EH73_CUCME</name>
<evidence type="ECO:0000313" key="3">
    <source>
        <dbReference type="EnsemblPlants" id="MELO3C033701.2.1"/>
    </source>
</evidence>
<keyword evidence="2" id="KW-0812">Transmembrane</keyword>
<keyword evidence="2" id="KW-1133">Transmembrane helix</keyword>
<keyword evidence="2" id="KW-0472">Membrane</keyword>
<feature type="region of interest" description="Disordered" evidence="1">
    <location>
        <begin position="257"/>
        <end position="297"/>
    </location>
</feature>
<accession>A0A9I9EH73</accession>
<proteinExistence type="predicted"/>
<dbReference type="EnsemblPlants" id="MELO3C033701.2.1">
    <property type="protein sequence ID" value="MELO3C033701.2.1"/>
    <property type="gene ID" value="MELO3C033701.2"/>
</dbReference>
<dbReference type="Gramene" id="MELO3C033701.2.1">
    <property type="protein sequence ID" value="MELO3C033701.2.1"/>
    <property type="gene ID" value="MELO3C033701.2"/>
</dbReference>
<protein>
    <submittedName>
        <fullName evidence="3">Uncharacterized protein</fullName>
    </submittedName>
</protein>
<evidence type="ECO:0000256" key="2">
    <source>
        <dbReference type="SAM" id="Phobius"/>
    </source>
</evidence>
<reference evidence="3" key="1">
    <citation type="submission" date="2023-03" db="UniProtKB">
        <authorList>
            <consortium name="EnsemblPlants"/>
        </authorList>
    </citation>
    <scope>IDENTIFICATION</scope>
</reference>
<dbReference type="AlphaFoldDB" id="A0A9I9EH73"/>
<feature type="transmembrane region" description="Helical" evidence="2">
    <location>
        <begin position="145"/>
        <end position="164"/>
    </location>
</feature>
<sequence>MAKTFLTRQNEEVGYKSIPTVIPYRLRSLSCAIEEAWAPLSSSCLSSLPMLPNTPLLPTPTHSPLPLQCTPLTSQSFNNSFLSIFFQDSSGLIIYVAEERHLLQEMTNCLDTMQMSHLVLDILSRKHVEAAFLSHPKALKRTCSINYLLVLLYKIITYIFRFRFAWMTKNEMFNSQSIENYSTNIESSLQAIGIAYASEKLDDNGITGQVHTPQLMNQNPAANGNTTFSPFQLNLRQSSEANAAKWEDGLPVEDMMESKHELEFDQKEREPKEKTEKEGEQRVLRSQIQKRDGELRS</sequence>
<organism evidence="3">
    <name type="scientific">Cucumis melo</name>
    <name type="common">Muskmelon</name>
    <dbReference type="NCBI Taxonomy" id="3656"/>
    <lineage>
        <taxon>Eukaryota</taxon>
        <taxon>Viridiplantae</taxon>
        <taxon>Streptophyta</taxon>
        <taxon>Embryophyta</taxon>
        <taxon>Tracheophyta</taxon>
        <taxon>Spermatophyta</taxon>
        <taxon>Magnoliopsida</taxon>
        <taxon>eudicotyledons</taxon>
        <taxon>Gunneridae</taxon>
        <taxon>Pentapetalae</taxon>
        <taxon>rosids</taxon>
        <taxon>fabids</taxon>
        <taxon>Cucurbitales</taxon>
        <taxon>Cucurbitaceae</taxon>
        <taxon>Benincaseae</taxon>
        <taxon>Cucumis</taxon>
    </lineage>
</organism>